<evidence type="ECO:0000313" key="2">
    <source>
        <dbReference type="Proteomes" id="UP001497680"/>
    </source>
</evidence>
<protein>
    <submittedName>
        <fullName evidence="1">Uncharacterized protein</fullName>
    </submittedName>
</protein>
<accession>A0ACC0CM31</accession>
<evidence type="ECO:0000313" key="1">
    <source>
        <dbReference type="EMBL" id="KAI6081449.1"/>
    </source>
</evidence>
<dbReference type="Proteomes" id="UP001497680">
    <property type="component" value="Unassembled WGS sequence"/>
</dbReference>
<sequence length="123" mass="14301">MSSVKGTPDHRYTFAYILNKPHATCLPTRMPVPLLSKDAIGTSNLARRRHQRAMRLQQDYPGFAASMRITKLWQTNPSWRLYPPIHNPIHMISQFRELRCGIVELLVHRRKAFPDGQRTIHTS</sequence>
<proteinExistence type="predicted"/>
<name>A0ACC0CM31_9PEZI</name>
<gene>
    <name evidence="1" type="ORF">F4821DRAFT_264880</name>
</gene>
<keyword evidence="2" id="KW-1185">Reference proteome</keyword>
<reference evidence="1 2" key="1">
    <citation type="journal article" date="2022" name="New Phytol.">
        <title>Ecological generalism drives hyperdiversity of secondary metabolite gene clusters in xylarialean endophytes.</title>
        <authorList>
            <person name="Franco M.E.E."/>
            <person name="Wisecaver J.H."/>
            <person name="Arnold A.E."/>
            <person name="Ju Y.M."/>
            <person name="Slot J.C."/>
            <person name="Ahrendt S."/>
            <person name="Moore L.P."/>
            <person name="Eastman K.E."/>
            <person name="Scott K."/>
            <person name="Konkel Z."/>
            <person name="Mondo S.J."/>
            <person name="Kuo A."/>
            <person name="Hayes R.D."/>
            <person name="Haridas S."/>
            <person name="Andreopoulos B."/>
            <person name="Riley R."/>
            <person name="LaButti K."/>
            <person name="Pangilinan J."/>
            <person name="Lipzen A."/>
            <person name="Amirebrahimi M."/>
            <person name="Yan J."/>
            <person name="Adam C."/>
            <person name="Keymanesh K."/>
            <person name="Ng V."/>
            <person name="Louie K."/>
            <person name="Northen T."/>
            <person name="Drula E."/>
            <person name="Henrissat B."/>
            <person name="Hsieh H.M."/>
            <person name="Youens-Clark K."/>
            <person name="Lutzoni F."/>
            <person name="Miadlikowska J."/>
            <person name="Eastwood D.C."/>
            <person name="Hamelin R.C."/>
            <person name="Grigoriev I.V."/>
            <person name="U'Ren J.M."/>
        </authorList>
    </citation>
    <scope>NUCLEOTIDE SEQUENCE [LARGE SCALE GENOMIC DNA]</scope>
    <source>
        <strain evidence="1 2">ER1909</strain>
    </source>
</reference>
<dbReference type="EMBL" id="MU394395">
    <property type="protein sequence ID" value="KAI6081449.1"/>
    <property type="molecule type" value="Genomic_DNA"/>
</dbReference>
<comment type="caution">
    <text evidence="1">The sequence shown here is derived from an EMBL/GenBank/DDBJ whole genome shotgun (WGS) entry which is preliminary data.</text>
</comment>
<organism evidence="1 2">
    <name type="scientific">Hypoxylon rubiginosum</name>
    <dbReference type="NCBI Taxonomy" id="110542"/>
    <lineage>
        <taxon>Eukaryota</taxon>
        <taxon>Fungi</taxon>
        <taxon>Dikarya</taxon>
        <taxon>Ascomycota</taxon>
        <taxon>Pezizomycotina</taxon>
        <taxon>Sordariomycetes</taxon>
        <taxon>Xylariomycetidae</taxon>
        <taxon>Xylariales</taxon>
        <taxon>Hypoxylaceae</taxon>
        <taxon>Hypoxylon</taxon>
    </lineage>
</organism>